<sequence length="140" mass="14859">MSPSCRRKIEFAEEEQNLAATGVSSSFPSSITTFVQNESISVESDPPVNVKPQSEVLVDKEILPPSPLPVVQLGVEETSRVEMSSPAPITSERLKGVSIAEESTSTSAVLGASGGSFSRRASSRCTGKAGFDYNKCLCRC</sequence>
<comment type="caution">
    <text evidence="1">The sequence shown here is derived from an EMBL/GenBank/DDBJ whole genome shotgun (WGS) entry which is preliminary data.</text>
</comment>
<organism evidence="1 2">
    <name type="scientific">Persea americana</name>
    <name type="common">Avocado</name>
    <dbReference type="NCBI Taxonomy" id="3435"/>
    <lineage>
        <taxon>Eukaryota</taxon>
        <taxon>Viridiplantae</taxon>
        <taxon>Streptophyta</taxon>
        <taxon>Embryophyta</taxon>
        <taxon>Tracheophyta</taxon>
        <taxon>Spermatophyta</taxon>
        <taxon>Magnoliopsida</taxon>
        <taxon>Magnoliidae</taxon>
        <taxon>Laurales</taxon>
        <taxon>Lauraceae</taxon>
        <taxon>Persea</taxon>
    </lineage>
</organism>
<gene>
    <name evidence="1" type="ORF">MRB53_010367</name>
</gene>
<accession>A0ACC2LRU7</accession>
<protein>
    <submittedName>
        <fullName evidence="1">Uncharacterized protein</fullName>
    </submittedName>
</protein>
<name>A0ACC2LRU7_PERAE</name>
<keyword evidence="2" id="KW-1185">Reference proteome</keyword>
<dbReference type="Proteomes" id="UP001234297">
    <property type="component" value="Chromosome 3"/>
</dbReference>
<evidence type="ECO:0000313" key="2">
    <source>
        <dbReference type="Proteomes" id="UP001234297"/>
    </source>
</evidence>
<reference evidence="1 2" key="1">
    <citation type="journal article" date="2022" name="Hortic Res">
        <title>A haplotype resolved chromosomal level avocado genome allows analysis of novel avocado genes.</title>
        <authorList>
            <person name="Nath O."/>
            <person name="Fletcher S.J."/>
            <person name="Hayward A."/>
            <person name="Shaw L.M."/>
            <person name="Masouleh A.K."/>
            <person name="Furtado A."/>
            <person name="Henry R.J."/>
            <person name="Mitter N."/>
        </authorList>
    </citation>
    <scope>NUCLEOTIDE SEQUENCE [LARGE SCALE GENOMIC DNA]</scope>
    <source>
        <strain evidence="2">cv. Hass</strain>
    </source>
</reference>
<proteinExistence type="predicted"/>
<evidence type="ECO:0000313" key="1">
    <source>
        <dbReference type="EMBL" id="KAJ8636100.1"/>
    </source>
</evidence>
<dbReference type="EMBL" id="CM056811">
    <property type="protein sequence ID" value="KAJ8636100.1"/>
    <property type="molecule type" value="Genomic_DNA"/>
</dbReference>